<organism evidence="2">
    <name type="scientific">Selaginella moellendorffii</name>
    <name type="common">Spikemoss</name>
    <dbReference type="NCBI Taxonomy" id="88036"/>
    <lineage>
        <taxon>Eukaryota</taxon>
        <taxon>Viridiplantae</taxon>
        <taxon>Streptophyta</taxon>
        <taxon>Embryophyta</taxon>
        <taxon>Tracheophyta</taxon>
        <taxon>Lycopodiopsida</taxon>
        <taxon>Selaginellales</taxon>
        <taxon>Selaginellaceae</taxon>
        <taxon>Selaginella</taxon>
    </lineage>
</organism>
<accession>D8R396</accession>
<dbReference type="AlphaFoldDB" id="D8R396"/>
<evidence type="ECO:0000313" key="2">
    <source>
        <dbReference type="Proteomes" id="UP000001514"/>
    </source>
</evidence>
<dbReference type="InParanoid" id="D8R396"/>
<sequence length="199" mass="22185">MQGSAPSRPATAEEEAWLDAQECLDHAHTQWLYASDGIATVAQDAHGFEDYGFENSEAFGMMRDVQQASEFLVNREIATKASFHRLSSMRKSALKLVSIIDEAIHTVVQNERNAALEKIEAVMQMKNECEEVAIAERMQLQSEVALLKQQGECLVDLLEQEKDKSICAICFTRCTSTTATRASISTREQIELVRAADAR</sequence>
<evidence type="ECO:0000313" key="1">
    <source>
        <dbReference type="EMBL" id="EFJ32909.1"/>
    </source>
</evidence>
<dbReference type="HOGENOM" id="CLU_1374277_0_0_1"/>
<name>D8R396_SELML</name>
<proteinExistence type="predicted"/>
<reference evidence="1 2" key="1">
    <citation type="journal article" date="2011" name="Science">
        <title>The Selaginella genome identifies genetic changes associated with the evolution of vascular plants.</title>
        <authorList>
            <person name="Banks J.A."/>
            <person name="Nishiyama T."/>
            <person name="Hasebe M."/>
            <person name="Bowman J.L."/>
            <person name="Gribskov M."/>
            <person name="dePamphilis C."/>
            <person name="Albert V.A."/>
            <person name="Aono N."/>
            <person name="Aoyama T."/>
            <person name="Ambrose B.A."/>
            <person name="Ashton N.W."/>
            <person name="Axtell M.J."/>
            <person name="Barker E."/>
            <person name="Barker M.S."/>
            <person name="Bennetzen J.L."/>
            <person name="Bonawitz N.D."/>
            <person name="Chapple C."/>
            <person name="Cheng C."/>
            <person name="Correa L.G."/>
            <person name="Dacre M."/>
            <person name="DeBarry J."/>
            <person name="Dreyer I."/>
            <person name="Elias M."/>
            <person name="Engstrom E.M."/>
            <person name="Estelle M."/>
            <person name="Feng L."/>
            <person name="Finet C."/>
            <person name="Floyd S.K."/>
            <person name="Frommer W.B."/>
            <person name="Fujita T."/>
            <person name="Gramzow L."/>
            <person name="Gutensohn M."/>
            <person name="Harholt J."/>
            <person name="Hattori M."/>
            <person name="Heyl A."/>
            <person name="Hirai T."/>
            <person name="Hiwatashi Y."/>
            <person name="Ishikawa M."/>
            <person name="Iwata M."/>
            <person name="Karol K.G."/>
            <person name="Koehler B."/>
            <person name="Kolukisaoglu U."/>
            <person name="Kubo M."/>
            <person name="Kurata T."/>
            <person name="Lalonde S."/>
            <person name="Li K."/>
            <person name="Li Y."/>
            <person name="Litt A."/>
            <person name="Lyons E."/>
            <person name="Manning G."/>
            <person name="Maruyama T."/>
            <person name="Michael T.P."/>
            <person name="Mikami K."/>
            <person name="Miyazaki S."/>
            <person name="Morinaga S."/>
            <person name="Murata T."/>
            <person name="Mueller-Roeber B."/>
            <person name="Nelson D.R."/>
            <person name="Obara M."/>
            <person name="Oguri Y."/>
            <person name="Olmstead R.G."/>
            <person name="Onodera N."/>
            <person name="Petersen B.L."/>
            <person name="Pils B."/>
            <person name="Prigge M."/>
            <person name="Rensing S.A."/>
            <person name="Riano-Pachon D.M."/>
            <person name="Roberts A.W."/>
            <person name="Sato Y."/>
            <person name="Scheller H.V."/>
            <person name="Schulz B."/>
            <person name="Schulz C."/>
            <person name="Shakirov E.V."/>
            <person name="Shibagaki N."/>
            <person name="Shinohara N."/>
            <person name="Shippen D.E."/>
            <person name="Soerensen I."/>
            <person name="Sotooka R."/>
            <person name="Sugimoto N."/>
            <person name="Sugita M."/>
            <person name="Sumikawa N."/>
            <person name="Tanurdzic M."/>
            <person name="Theissen G."/>
            <person name="Ulvskov P."/>
            <person name="Wakazuki S."/>
            <person name="Weng J.K."/>
            <person name="Willats W.W."/>
            <person name="Wipf D."/>
            <person name="Wolf P.G."/>
            <person name="Yang L."/>
            <person name="Zimmer A.D."/>
            <person name="Zhu Q."/>
            <person name="Mitros T."/>
            <person name="Hellsten U."/>
            <person name="Loque D."/>
            <person name="Otillar R."/>
            <person name="Salamov A."/>
            <person name="Schmutz J."/>
            <person name="Shapiro H."/>
            <person name="Lindquist E."/>
            <person name="Lucas S."/>
            <person name="Rokhsar D."/>
            <person name="Grigoriev I.V."/>
        </authorList>
    </citation>
    <scope>NUCLEOTIDE SEQUENCE [LARGE SCALE GENOMIC DNA]</scope>
</reference>
<dbReference type="Proteomes" id="UP000001514">
    <property type="component" value="Unassembled WGS sequence"/>
</dbReference>
<dbReference type="KEGG" id="smo:SELMODRAFT_406889"/>
<protein>
    <submittedName>
        <fullName evidence="1">Uncharacterized protein</fullName>
    </submittedName>
</protein>
<gene>
    <name evidence="1" type="ORF">SELMODRAFT_406889</name>
</gene>
<dbReference type="Gramene" id="EFJ32909">
    <property type="protein sequence ID" value="EFJ32909"/>
    <property type="gene ID" value="SELMODRAFT_406889"/>
</dbReference>
<keyword evidence="2" id="KW-1185">Reference proteome</keyword>
<dbReference type="EMBL" id="GL377571">
    <property type="protein sequence ID" value="EFJ32909.1"/>
    <property type="molecule type" value="Genomic_DNA"/>
</dbReference>